<dbReference type="Gene3D" id="3.30.450.20">
    <property type="entry name" value="PAS domain"/>
    <property type="match status" value="1"/>
</dbReference>
<dbReference type="SUPFAM" id="SSF55785">
    <property type="entry name" value="PYP-like sensor domain (PAS domain)"/>
    <property type="match status" value="1"/>
</dbReference>
<dbReference type="InterPro" id="IPR035965">
    <property type="entry name" value="PAS-like_dom_sf"/>
</dbReference>
<name>I7KN82_9LACO</name>
<dbReference type="Pfam" id="PF13596">
    <property type="entry name" value="PAS_10"/>
    <property type="match status" value="1"/>
</dbReference>
<dbReference type="STRING" id="1423751.FC38_GL001103"/>
<evidence type="ECO:0008006" key="5">
    <source>
        <dbReference type="Google" id="ProtNLM"/>
    </source>
</evidence>
<sequence>MEQDIQLLGGHLSLAELNAIFKTIPQEFDVLDANDRVVWSSMNEHRVFKRTPDDVGKSVFEVHPGHSQSHVKAVLQQMHDNKRQSISIMIKKNGQPMNIAFYSLHDPEGNYLGCVEVTQPVAQLQIKGSFWRNLKNIFKK</sequence>
<reference evidence="2 4" key="2">
    <citation type="journal article" date="2015" name="Genome Announc.">
        <title>Expanding the biotechnology potential of lactobacilli through comparative genomics of 213 strains and associated genera.</title>
        <authorList>
            <person name="Sun Z."/>
            <person name="Harris H.M."/>
            <person name="McCann A."/>
            <person name="Guo C."/>
            <person name="Argimon S."/>
            <person name="Zhang W."/>
            <person name="Yang X."/>
            <person name="Jeffery I.B."/>
            <person name="Cooney J.C."/>
            <person name="Kagawa T.F."/>
            <person name="Liu W."/>
            <person name="Song Y."/>
            <person name="Salvetti E."/>
            <person name="Wrobel A."/>
            <person name="Rasinkangas P."/>
            <person name="Parkhill J."/>
            <person name="Rea M.C."/>
            <person name="O'Sullivan O."/>
            <person name="Ritari J."/>
            <person name="Douillard F.P."/>
            <person name="Paul Ross R."/>
            <person name="Yang R."/>
            <person name="Briner A.E."/>
            <person name="Felis G.E."/>
            <person name="de Vos W.M."/>
            <person name="Barrangou R."/>
            <person name="Klaenhammer T.R."/>
            <person name="Caufield P.W."/>
            <person name="Cui Y."/>
            <person name="Zhang H."/>
            <person name="O'Toole P.W."/>
        </authorList>
    </citation>
    <scope>NUCLEOTIDE SEQUENCE [LARGE SCALE GENOMIC DNA]</scope>
    <source>
        <strain evidence="2 4">DSM 23908</strain>
    </source>
</reference>
<evidence type="ECO:0000313" key="2">
    <source>
        <dbReference type="EMBL" id="KRN14441.1"/>
    </source>
</evidence>
<keyword evidence="4" id="KW-1185">Reference proteome</keyword>
<evidence type="ECO:0000313" key="1">
    <source>
        <dbReference type="EMBL" id="CCI86554.1"/>
    </source>
</evidence>
<organism evidence="1 3">
    <name type="scientific">Lactobacillus gigeriorum DSM 23908 = CRBIP 24.85</name>
    <dbReference type="NCBI Taxonomy" id="1423751"/>
    <lineage>
        <taxon>Bacteria</taxon>
        <taxon>Bacillati</taxon>
        <taxon>Bacillota</taxon>
        <taxon>Bacilli</taxon>
        <taxon>Lactobacillales</taxon>
        <taxon>Lactobacillaceae</taxon>
        <taxon>Lactobacillus</taxon>
    </lineage>
</organism>
<evidence type="ECO:0000313" key="3">
    <source>
        <dbReference type="Proteomes" id="UP000009326"/>
    </source>
</evidence>
<protein>
    <recommendedName>
        <fullName evidence="5">PAS domain-containing protein</fullName>
    </recommendedName>
</protein>
<dbReference type="Proteomes" id="UP000051521">
    <property type="component" value="Unassembled WGS sequence"/>
</dbReference>
<dbReference type="EMBL" id="AYZO01000003">
    <property type="protein sequence ID" value="KRN14441.1"/>
    <property type="molecule type" value="Genomic_DNA"/>
</dbReference>
<dbReference type="OrthoDB" id="9769774at2"/>
<dbReference type="PATRIC" id="fig|1423751.3.peg.1140"/>
<dbReference type="RefSeq" id="WP_008472532.1">
    <property type="nucleotide sequence ID" value="NZ_AYZO01000003.1"/>
</dbReference>
<reference evidence="1 3" key="1">
    <citation type="submission" date="2012-06" db="EMBL/GenBank/DDBJ databases">
        <title>Draft genome sequence of Lactobacillus gigeriorum CRBIP 24.85T, isolated from chicken crop.</title>
        <authorList>
            <person name="Cousin S."/>
            <person name="Ma L."/>
            <person name="Creno S."/>
            <person name="Clermont D."/>
            <person name="Loux V."/>
            <person name="Bizet C."/>
            <person name="Bouchier C."/>
        </authorList>
    </citation>
    <scope>NUCLEOTIDE SEQUENCE [LARGE SCALE GENOMIC DNA]</scope>
    <source>
        <strain evidence="3">CRBIP 24.85T</strain>
        <strain evidence="1">Type strain: CRBIP 24.85</strain>
    </source>
</reference>
<dbReference type="AlphaFoldDB" id="I7KN82"/>
<dbReference type="Proteomes" id="UP000009326">
    <property type="component" value="Unassembled WGS sequence"/>
</dbReference>
<proteinExistence type="predicted"/>
<evidence type="ECO:0000313" key="4">
    <source>
        <dbReference type="Proteomes" id="UP000051521"/>
    </source>
</evidence>
<accession>I7KN82</accession>
<gene>
    <name evidence="1" type="ORF">BN52_08270</name>
    <name evidence="2" type="ORF">FC38_GL001103</name>
</gene>
<dbReference type="EMBL" id="CAKC01000028">
    <property type="protein sequence ID" value="CCI86554.1"/>
    <property type="molecule type" value="Genomic_DNA"/>
</dbReference>
<comment type="caution">
    <text evidence="1">The sequence shown here is derived from an EMBL/GenBank/DDBJ whole genome shotgun (WGS) entry which is preliminary data.</text>
</comment>